<dbReference type="PROSITE" id="PS51898">
    <property type="entry name" value="TYR_RECOMBINASE"/>
    <property type="match status" value="1"/>
</dbReference>
<evidence type="ECO:0000313" key="5">
    <source>
        <dbReference type="EMBL" id="MBB5626375.1"/>
    </source>
</evidence>
<dbReference type="Gene3D" id="1.10.443.10">
    <property type="entry name" value="Intergrase catalytic core"/>
    <property type="match status" value="1"/>
</dbReference>
<accession>A0A7W8Z2V8</accession>
<feature type="domain" description="Tyr recombinase" evidence="4">
    <location>
        <begin position="203"/>
        <end position="404"/>
    </location>
</feature>
<dbReference type="EMBL" id="JACHBR010000001">
    <property type="protein sequence ID" value="MBB5626375.1"/>
    <property type="molecule type" value="Genomic_DNA"/>
</dbReference>
<dbReference type="RefSeq" id="WP_184610300.1">
    <property type="nucleotide sequence ID" value="NZ_BOOS01000027.1"/>
</dbReference>
<keyword evidence="3" id="KW-0233">DNA recombination</keyword>
<reference evidence="5 6" key="1">
    <citation type="submission" date="2020-08" db="EMBL/GenBank/DDBJ databases">
        <title>Sequencing the genomes of 1000 actinobacteria strains.</title>
        <authorList>
            <person name="Klenk H.-P."/>
        </authorList>
    </citation>
    <scope>NUCLEOTIDE SEQUENCE [LARGE SCALE GENOMIC DNA]</scope>
    <source>
        <strain evidence="5 6">DSM 45790</strain>
    </source>
</reference>
<evidence type="ECO:0000256" key="3">
    <source>
        <dbReference type="ARBA" id="ARBA00023172"/>
    </source>
</evidence>
<dbReference type="SUPFAM" id="SSF56349">
    <property type="entry name" value="DNA breaking-rejoining enzymes"/>
    <property type="match status" value="1"/>
</dbReference>
<proteinExistence type="inferred from homology"/>
<dbReference type="PANTHER" id="PTHR30349:SF64">
    <property type="entry name" value="PROPHAGE INTEGRASE INTD-RELATED"/>
    <property type="match status" value="1"/>
</dbReference>
<dbReference type="AlphaFoldDB" id="A0A7W8Z2V8"/>
<dbReference type="Gene3D" id="1.10.150.130">
    <property type="match status" value="1"/>
</dbReference>
<dbReference type="GO" id="GO:0003677">
    <property type="term" value="F:DNA binding"/>
    <property type="evidence" value="ECO:0007669"/>
    <property type="project" value="UniProtKB-KW"/>
</dbReference>
<dbReference type="InterPro" id="IPR002104">
    <property type="entry name" value="Integrase_catalytic"/>
</dbReference>
<protein>
    <submittedName>
        <fullName evidence="5">Integrase</fullName>
    </submittedName>
</protein>
<dbReference type="GO" id="GO:0006310">
    <property type="term" value="P:DNA recombination"/>
    <property type="evidence" value="ECO:0007669"/>
    <property type="project" value="UniProtKB-KW"/>
</dbReference>
<evidence type="ECO:0000313" key="6">
    <source>
        <dbReference type="Proteomes" id="UP000588112"/>
    </source>
</evidence>
<evidence type="ECO:0000259" key="4">
    <source>
        <dbReference type="PROSITE" id="PS51898"/>
    </source>
</evidence>
<dbReference type="InterPro" id="IPR050090">
    <property type="entry name" value="Tyrosine_recombinase_XerCD"/>
</dbReference>
<name>A0A7W8Z2V8_9ACTN</name>
<dbReference type="InterPro" id="IPR013762">
    <property type="entry name" value="Integrase-like_cat_sf"/>
</dbReference>
<dbReference type="InterPro" id="IPR010998">
    <property type="entry name" value="Integrase_recombinase_N"/>
</dbReference>
<evidence type="ECO:0000256" key="2">
    <source>
        <dbReference type="ARBA" id="ARBA00023125"/>
    </source>
</evidence>
<evidence type="ECO:0000256" key="1">
    <source>
        <dbReference type="ARBA" id="ARBA00008857"/>
    </source>
</evidence>
<keyword evidence="2" id="KW-0238">DNA-binding</keyword>
<gene>
    <name evidence="5" type="ORF">BJ981_002074</name>
</gene>
<keyword evidence="6" id="KW-1185">Reference proteome</keyword>
<comment type="similarity">
    <text evidence="1">Belongs to the 'phage' integrase family.</text>
</comment>
<dbReference type="GO" id="GO:0015074">
    <property type="term" value="P:DNA integration"/>
    <property type="evidence" value="ECO:0007669"/>
    <property type="project" value="InterPro"/>
</dbReference>
<dbReference type="Proteomes" id="UP000588112">
    <property type="component" value="Unassembled WGS sequence"/>
</dbReference>
<organism evidence="5 6">
    <name type="scientific">Sphaerisporangium krabiense</name>
    <dbReference type="NCBI Taxonomy" id="763782"/>
    <lineage>
        <taxon>Bacteria</taxon>
        <taxon>Bacillati</taxon>
        <taxon>Actinomycetota</taxon>
        <taxon>Actinomycetes</taxon>
        <taxon>Streptosporangiales</taxon>
        <taxon>Streptosporangiaceae</taxon>
        <taxon>Sphaerisporangium</taxon>
    </lineage>
</organism>
<sequence>MTSKHTSRTTFRVCWREGGARDGREDGETCDTERIAKKFKSKVEAAGDRRPAGYPKGCRGLELAPAEPELETSAAGPSLTQVVYDYLAYLGKTGKAEPRQVAGYRRLYGGHVRGAIVTLEDDTRVGPLGGRPVAEVTTELVQAWVFWMRGRTYSRRGERIPYSPKTISNVHGGVLSPALSWAARKASIPIEVNPCVGVILPERPGRSVTLEQVPTGLEIADWIAIGYEVSQLAGDILTLAMGTGLRWGEMIALRPCDIDLRRKLLTVAQVVKEDERRRNYLAPYAKSDAGLRTIRIPDSVVLMLRRRTKDVPAQGLIFTGARGGILNSSGWHQTHWSKVVATARERQIQTAATPHKFRHAHALELLGENVSLDTVSKRLGHESITVTADIYGHLSPEADGRAADVIDSVMAVPRDSGPAPAPAGAALGVAVPADVLALAEVYSRLSPEAARHAAEVIGALMATGPAARPTVVTA</sequence>
<dbReference type="CDD" id="cd01189">
    <property type="entry name" value="INT_ICEBs1_C_like"/>
    <property type="match status" value="1"/>
</dbReference>
<comment type="caution">
    <text evidence="5">The sequence shown here is derived from an EMBL/GenBank/DDBJ whole genome shotgun (WGS) entry which is preliminary data.</text>
</comment>
<dbReference type="PANTHER" id="PTHR30349">
    <property type="entry name" value="PHAGE INTEGRASE-RELATED"/>
    <property type="match status" value="1"/>
</dbReference>
<dbReference type="Pfam" id="PF00589">
    <property type="entry name" value="Phage_integrase"/>
    <property type="match status" value="1"/>
</dbReference>
<dbReference type="InterPro" id="IPR011010">
    <property type="entry name" value="DNA_brk_join_enz"/>
</dbReference>